<gene>
    <name evidence="1" type="ORF">GCK32_012572</name>
</gene>
<organism evidence="1 2">
    <name type="scientific">Trichostrongylus colubriformis</name>
    <name type="common">Black scour worm</name>
    <dbReference type="NCBI Taxonomy" id="6319"/>
    <lineage>
        <taxon>Eukaryota</taxon>
        <taxon>Metazoa</taxon>
        <taxon>Ecdysozoa</taxon>
        <taxon>Nematoda</taxon>
        <taxon>Chromadorea</taxon>
        <taxon>Rhabditida</taxon>
        <taxon>Rhabditina</taxon>
        <taxon>Rhabditomorpha</taxon>
        <taxon>Strongyloidea</taxon>
        <taxon>Trichostrongylidae</taxon>
        <taxon>Trichostrongylus</taxon>
    </lineage>
</organism>
<comment type="caution">
    <text evidence="1">The sequence shown here is derived from an EMBL/GenBank/DDBJ whole genome shotgun (WGS) entry which is preliminary data.</text>
</comment>
<dbReference type="PANTHER" id="PTHR36938:SF3">
    <property type="entry name" value="WAP DOMAIN-CONTAINING PROTEIN"/>
    <property type="match status" value="1"/>
</dbReference>
<dbReference type="EMBL" id="WIXE01005255">
    <property type="protein sequence ID" value="KAK5982339.1"/>
    <property type="molecule type" value="Genomic_DNA"/>
</dbReference>
<proteinExistence type="predicted"/>
<evidence type="ECO:0000313" key="1">
    <source>
        <dbReference type="EMBL" id="KAK5982339.1"/>
    </source>
</evidence>
<protein>
    <submittedName>
        <fullName evidence="1">WAP domain-containing protein</fullName>
    </submittedName>
</protein>
<name>A0AAN8J2W6_TRICO</name>
<sequence length="144" mass="15785">SSTTEGSRLAKMISVLEEREARRKAVTFSRKSRWALCETQKYRVDCREDQLSCESGYSCLSPSDDGRCCISPTADVLLPSNPTSCPSTTEMGYTCTYGSKRKGTNWCRTNEDCVAGAVHLCCDTGCGFNVCLPSTGHVLDNGEW</sequence>
<accession>A0AAN8J2W6</accession>
<feature type="non-terminal residue" evidence="1">
    <location>
        <position position="1"/>
    </location>
</feature>
<reference evidence="1 2" key="1">
    <citation type="submission" date="2019-10" db="EMBL/GenBank/DDBJ databases">
        <title>Assembly and Annotation for the nematode Trichostrongylus colubriformis.</title>
        <authorList>
            <person name="Martin J."/>
        </authorList>
    </citation>
    <scope>NUCLEOTIDE SEQUENCE [LARGE SCALE GENOMIC DNA]</scope>
    <source>
        <strain evidence="1">G859</strain>
        <tissue evidence="1">Whole worm</tissue>
    </source>
</reference>
<dbReference type="Proteomes" id="UP001331761">
    <property type="component" value="Unassembled WGS sequence"/>
</dbReference>
<evidence type="ECO:0000313" key="2">
    <source>
        <dbReference type="Proteomes" id="UP001331761"/>
    </source>
</evidence>
<dbReference type="PANTHER" id="PTHR36938">
    <property type="entry name" value="PROTEIN CBG26935"/>
    <property type="match status" value="1"/>
</dbReference>
<dbReference type="AlphaFoldDB" id="A0AAN8J2W6"/>
<keyword evidence="2" id="KW-1185">Reference proteome</keyword>